<protein>
    <submittedName>
        <fullName evidence="1">DNA-directed DNA polymerase</fullName>
    </submittedName>
</protein>
<proteinExistence type="predicted"/>
<evidence type="ECO:0000313" key="1">
    <source>
        <dbReference type="EMBL" id="GGF50714.1"/>
    </source>
</evidence>
<evidence type="ECO:0000313" key="2">
    <source>
        <dbReference type="Proteomes" id="UP000605392"/>
    </source>
</evidence>
<organism evidence="1 2">
    <name type="scientific">Hymenobacter qilianensis</name>
    <dbReference type="NCBI Taxonomy" id="1385715"/>
    <lineage>
        <taxon>Bacteria</taxon>
        <taxon>Pseudomonadati</taxon>
        <taxon>Bacteroidota</taxon>
        <taxon>Cytophagia</taxon>
        <taxon>Cytophagales</taxon>
        <taxon>Hymenobacteraceae</taxon>
        <taxon>Hymenobacter</taxon>
    </lineage>
</organism>
<keyword evidence="1" id="KW-0239">DNA-directed DNA polymerase</keyword>
<reference evidence="1 2" key="1">
    <citation type="journal article" date="2019" name="Int. J. Syst. Evol. Microbiol.">
        <title>The Global Catalogue of Microorganisms (GCM) 10K type strain sequencing project: providing services to taxonomists for standard genome sequencing and annotation.</title>
        <authorList>
            <consortium name="The Broad Institute Genomics Platform"/>
            <consortium name="The Broad Institute Genome Sequencing Center for Infectious Disease"/>
            <person name="Wu L."/>
            <person name="Ma J."/>
        </authorList>
    </citation>
    <scope>NUCLEOTIDE SEQUENCE [LARGE SCALE GENOMIC DNA]</scope>
    <source>
        <strain evidence="1 2">CGMCC 1.12720</strain>
    </source>
</reference>
<gene>
    <name evidence="1" type="primary">dnaE</name>
    <name evidence="1" type="ORF">GCM10011375_02810</name>
</gene>
<accession>A0ACB5PLN5</accession>
<comment type="caution">
    <text evidence="1">The sequence shown here is derived from an EMBL/GenBank/DDBJ whole genome shotgun (WGS) entry which is preliminary data.</text>
</comment>
<name>A0ACB5PLN5_9BACT</name>
<sequence length="1269" mass="143275">MSLIINQTALLTSNSGRAWVSLLITPLLKILAMPTFSHLHCHTQYSLLDGQASIAKLMKKAQEDGMPAVALTDHGNMFGAFNFVAEANKYNVKPIVGCEFYLVEDRHKKTFSKEKGEKDKRYHQLLLAKDQAGYHNLSKLCSMSFIEGVYSKFPRIDRELLEQYHEGLIATSCCIGAEIPQTILFKSEEEAEEKLKWWLDLFGDDYYIEIQRHGLMNFDGTGKSQEDVNQVLLGFAQKHGVKVICTNDSHYVDQTDYAAHDLLLCVNTGEEHSNPVGDVQTQYYTLMTGKGEVKYDLLDNLRRDYSRDERAQKQLRRIDEELQKPKPHTRFGFANDQFFFKTQAQMNELFKDVPESVDNTNEIVDKITPPKLQRDILLPNFPIPAPFANADEFLRELTYVGAFGPGAGNGTVTMTKPPRYAERTPEIEERLDYELRIIQTMGFAGYFLITQDFINHGRSMGVAVGPGRGSAAGSAVAYCVGITNIDPIKYSLLFERFLNPERVSMPDIDIDFDDVNRQKVIDYVVNKYGKTQVAQIITFGTMAAKSSIKDVARAMELALPQTNDLTKMVPDQVGTTLTKAFAENQELDMIRRDESPDNLRGQILRLATQLEGSVRNTGIHAAGIIIAPDDITKYIPVATSKESELLITQFDGKVIESAGMLKMDFLGLKTLTIIVDALRLIEKNHGIKIDIDDIPLDDEKTYALYQRGDTIGTFQFESEGMRQYLKDLKPTNIEDLIAMNALYRPGPMQFIPNFINRKHGREEVVYPHELLRPILEYSQGIMVYQEQIMQTAQILAGYSLGGADLLRRAMGKKDMKKMALERDKFIEGAKNLHGIVAKKANEVFDVMEKFAEYGFNRSHSAAYSVVAYQTGYLKANYPAEYMAAVLTNNMGDIKKVTFFIEEARKQGVAVLGPDVNESLLKFNVNQEGAIRFGMGAVKGAGELAVESIVQEREKGGIYSDVFDFAKRVNLRTVNKKTFESLAQAGAFDDFGKHRRLYLDAPSGDQPLIEKAMKLGQQHAAAKESSQHSLFGASAFGAVAAPLPKIHEMEPWSKTEQLRREKDVVGFYLSGHPLDSYKLELEAYCTCGLDVIDNHKNKEIAVAGLINNVLFKTTKMGQPFCTFTLEDYETSISPALFRDDYTKFAPLINPRNYPNEQVPPMYVRLKQELRRHTQDQWDLRIISMHPLADIAEKMSKGVRVRLDLRTVTGPMIDRIEEAIAAAPGKKRLEIQFAEPHEHLAVDMFSRRFQIEPKAFIDKMREMEMDACQLI</sequence>
<dbReference type="EMBL" id="BMFN01000001">
    <property type="protein sequence ID" value="GGF50714.1"/>
    <property type="molecule type" value="Genomic_DNA"/>
</dbReference>
<keyword evidence="1" id="KW-0808">Transferase</keyword>
<keyword evidence="1" id="KW-0548">Nucleotidyltransferase</keyword>
<keyword evidence="2" id="KW-1185">Reference proteome</keyword>
<dbReference type="Proteomes" id="UP000605392">
    <property type="component" value="Unassembled WGS sequence"/>
</dbReference>